<dbReference type="AlphaFoldDB" id="A0A8S1E4U1"/>
<evidence type="ECO:0000313" key="1">
    <source>
        <dbReference type="EMBL" id="CAB3387948.1"/>
    </source>
</evidence>
<reference evidence="1 2" key="1">
    <citation type="submission" date="2020-04" db="EMBL/GenBank/DDBJ databases">
        <authorList>
            <person name="Alioto T."/>
            <person name="Alioto T."/>
            <person name="Gomez Garrido J."/>
        </authorList>
    </citation>
    <scope>NUCLEOTIDE SEQUENCE [LARGE SCALE GENOMIC DNA]</scope>
</reference>
<name>A0A8S1E4U1_9INSE</name>
<comment type="caution">
    <text evidence="1">The sequence shown here is derived from an EMBL/GenBank/DDBJ whole genome shotgun (WGS) entry which is preliminary data.</text>
</comment>
<gene>
    <name evidence="1" type="ORF">CLODIP_2_CD15100</name>
</gene>
<protein>
    <submittedName>
        <fullName evidence="1">Uncharacterized protein</fullName>
    </submittedName>
</protein>
<proteinExistence type="predicted"/>
<organism evidence="1 2">
    <name type="scientific">Cloeon dipterum</name>
    <dbReference type="NCBI Taxonomy" id="197152"/>
    <lineage>
        <taxon>Eukaryota</taxon>
        <taxon>Metazoa</taxon>
        <taxon>Ecdysozoa</taxon>
        <taxon>Arthropoda</taxon>
        <taxon>Hexapoda</taxon>
        <taxon>Insecta</taxon>
        <taxon>Pterygota</taxon>
        <taxon>Palaeoptera</taxon>
        <taxon>Ephemeroptera</taxon>
        <taxon>Pisciforma</taxon>
        <taxon>Baetidae</taxon>
        <taxon>Cloeon</taxon>
    </lineage>
</organism>
<accession>A0A8S1E4U1</accession>
<sequence>MQGARASLFAVRGAGYISNSDDLEGNPCSCLLSACTMKREPMLASLLVVVLAASNSALSLDAGEYISLFSNSLNGLSMMILRGN</sequence>
<dbReference type="PROSITE" id="PS51257">
    <property type="entry name" value="PROKAR_LIPOPROTEIN"/>
    <property type="match status" value="1"/>
</dbReference>
<dbReference type="Proteomes" id="UP000494165">
    <property type="component" value="Unassembled WGS sequence"/>
</dbReference>
<keyword evidence="2" id="KW-1185">Reference proteome</keyword>
<evidence type="ECO:0000313" key="2">
    <source>
        <dbReference type="Proteomes" id="UP000494165"/>
    </source>
</evidence>
<dbReference type="EMBL" id="CADEPI010000653">
    <property type="protein sequence ID" value="CAB3387948.1"/>
    <property type="molecule type" value="Genomic_DNA"/>
</dbReference>